<dbReference type="Proteomes" id="UP001235547">
    <property type="component" value="Chromosome 2"/>
</dbReference>
<dbReference type="CDD" id="cd00367">
    <property type="entry name" value="PTS-HPr_like"/>
    <property type="match status" value="1"/>
</dbReference>
<evidence type="ECO:0000313" key="7">
    <source>
        <dbReference type="EMBL" id="WEX81770.1"/>
    </source>
</evidence>
<evidence type="ECO:0000256" key="3">
    <source>
        <dbReference type="ARBA" id="ARBA00022448"/>
    </source>
</evidence>
<keyword evidence="8" id="KW-1185">Reference proteome</keyword>
<dbReference type="Pfam" id="PF00381">
    <property type="entry name" value="PTS-HPr"/>
    <property type="match status" value="1"/>
</dbReference>
<reference evidence="7 8" key="1">
    <citation type="submission" date="2023-03" db="EMBL/GenBank/DDBJ databases">
        <authorList>
            <person name="Kaur S."/>
            <person name="Espinosa-Saiz D."/>
            <person name="Velazquez E."/>
            <person name="Menendez E."/>
            <person name="diCenzo G.C."/>
        </authorList>
    </citation>
    <scope>NUCLEOTIDE SEQUENCE [LARGE SCALE GENOMIC DNA]</scope>
    <source>
        <strain evidence="7 8">LMG 27395</strain>
    </source>
</reference>
<dbReference type="InterPro" id="IPR050399">
    <property type="entry name" value="HPr"/>
</dbReference>
<keyword evidence="4" id="KW-0762">Sugar transport</keyword>
<proteinExistence type="predicted"/>
<dbReference type="InterPro" id="IPR000032">
    <property type="entry name" value="HPr-like"/>
</dbReference>
<organism evidence="7 8">
    <name type="scientific">Sinorhizobium numidicum</name>
    <dbReference type="NCBI Taxonomy" id="680248"/>
    <lineage>
        <taxon>Bacteria</taxon>
        <taxon>Pseudomonadati</taxon>
        <taxon>Pseudomonadota</taxon>
        <taxon>Alphaproteobacteria</taxon>
        <taxon>Hyphomicrobiales</taxon>
        <taxon>Rhizobiaceae</taxon>
        <taxon>Sinorhizobium/Ensifer group</taxon>
        <taxon>Sinorhizobium</taxon>
    </lineage>
</organism>
<evidence type="ECO:0000259" key="6">
    <source>
        <dbReference type="PROSITE" id="PS51350"/>
    </source>
</evidence>
<evidence type="ECO:0000256" key="1">
    <source>
        <dbReference type="ARBA" id="ARBA00003681"/>
    </source>
</evidence>
<evidence type="ECO:0000256" key="4">
    <source>
        <dbReference type="ARBA" id="ARBA00022597"/>
    </source>
</evidence>
<gene>
    <name evidence="7" type="ORF">PYH38_000863</name>
</gene>
<sequence>MDHKPRQQTPETTDGYCQTQIEVTHGFGLHARPSVTFTRLARSFPCTVEIEVNDSGVWLSGKSIVKIMGARIRTGSILKIRARGLRASEAIAALKALVERDFDEEKKHGRSA</sequence>
<dbReference type="SUPFAM" id="SSF55594">
    <property type="entry name" value="HPr-like"/>
    <property type="match status" value="1"/>
</dbReference>
<protein>
    <recommendedName>
        <fullName evidence="2">Phosphocarrier protein HPr</fullName>
    </recommendedName>
    <alternativeName>
        <fullName evidence="5">Histidine-containing protein</fullName>
    </alternativeName>
</protein>
<evidence type="ECO:0000313" key="8">
    <source>
        <dbReference type="Proteomes" id="UP001235547"/>
    </source>
</evidence>
<dbReference type="InterPro" id="IPR001020">
    <property type="entry name" value="PTS_HPr_His_P_site"/>
</dbReference>
<dbReference type="PROSITE" id="PS00369">
    <property type="entry name" value="PTS_HPR_HIS"/>
    <property type="match status" value="1"/>
</dbReference>
<evidence type="ECO:0000256" key="5">
    <source>
        <dbReference type="ARBA" id="ARBA00033055"/>
    </source>
</evidence>
<dbReference type="PROSITE" id="PS51350">
    <property type="entry name" value="PTS_HPR_DOM"/>
    <property type="match status" value="1"/>
</dbReference>
<feature type="domain" description="HPr" evidence="6">
    <location>
        <begin position="16"/>
        <end position="105"/>
    </location>
</feature>
<comment type="function">
    <text evidence="1">General (non sugar-specific) component of the phosphoenolpyruvate-dependent sugar phosphotransferase system (sugar PTS). This major carbohydrate active-transport system catalyzes the phosphorylation of incoming sugar substrates concomitantly with their translocation across the cell membrane. The phosphoryl group from phosphoenolpyruvate (PEP) is transferred to the phosphoryl carrier protein HPr by enzyme I. Phospho-HPr then transfers it to the PTS EIIA domain.</text>
</comment>
<evidence type="ECO:0000256" key="2">
    <source>
        <dbReference type="ARBA" id="ARBA00020422"/>
    </source>
</evidence>
<dbReference type="NCBIfam" id="TIGR01003">
    <property type="entry name" value="PTS_HPr_family"/>
    <property type="match status" value="1"/>
</dbReference>
<accession>A0ABY8CSZ5</accession>
<dbReference type="EMBL" id="CP120370">
    <property type="protein sequence ID" value="WEX81770.1"/>
    <property type="molecule type" value="Genomic_DNA"/>
</dbReference>
<dbReference type="PANTHER" id="PTHR33705:SF1">
    <property type="entry name" value="PHOSPHOCARRIER PROTEIN HPR"/>
    <property type="match status" value="1"/>
</dbReference>
<dbReference type="PRINTS" id="PR00107">
    <property type="entry name" value="PHOSPHOCPHPR"/>
</dbReference>
<dbReference type="Gene3D" id="3.30.1340.10">
    <property type="entry name" value="HPr-like"/>
    <property type="match status" value="1"/>
</dbReference>
<keyword evidence="3" id="KW-0813">Transport</keyword>
<name>A0ABY8CSZ5_9HYPH</name>
<dbReference type="PANTHER" id="PTHR33705">
    <property type="entry name" value="PHOSPHOCARRIER PROTEIN HPR"/>
    <property type="match status" value="1"/>
</dbReference>
<dbReference type="InterPro" id="IPR035895">
    <property type="entry name" value="HPr-like_sf"/>
</dbReference>
<dbReference type="RefSeq" id="WP_280732524.1">
    <property type="nucleotide sequence ID" value="NZ_CP120367.1"/>
</dbReference>